<sequence>MNNDSLVTLDEALAFIDFCEDGNTTARPSTSTDDLLPLNSLNDFLDTATNGEEYKLQQSSSEAIESLPKKKKRFRNAAYSSTALQRRRKAETQALRKEAHELEGYLAMLKRRHSSNQTRVAKDNLGKHDNEWHHRALAEYQKRLQAEQVNTRLKGIMDTQLQLGNKMRDVLSKRSTHWVSLSSNPPMLRSSVEPSYDERFESETIQFSTTTPLDCSCQAVFDSLWSFFKTFSVCTLGIDSLQSKYASTLYHRGCAIRFNKLQYLRKFEEKDRIIIIWANYVLIPSTKLQYRTLGYTAIIPSHTDPLNGCVVHTKHKLYVECGANKPSGVLKTAHNTALCALSTMMRTFWNSEQNRMLADAAHVAVE</sequence>
<evidence type="ECO:0000313" key="1">
    <source>
        <dbReference type="EMBL" id="POM76632.1"/>
    </source>
</evidence>
<organism evidence="1 2">
    <name type="scientific">Phytophthora palmivora</name>
    <dbReference type="NCBI Taxonomy" id="4796"/>
    <lineage>
        <taxon>Eukaryota</taxon>
        <taxon>Sar</taxon>
        <taxon>Stramenopiles</taxon>
        <taxon>Oomycota</taxon>
        <taxon>Peronosporomycetes</taxon>
        <taxon>Peronosporales</taxon>
        <taxon>Peronosporaceae</taxon>
        <taxon>Phytophthora</taxon>
    </lineage>
</organism>
<reference evidence="1 2" key="1">
    <citation type="journal article" date="2017" name="Genome Biol. Evol.">
        <title>Phytophthora megakarya and P. palmivora, closely related causal agents of cacao black pod rot, underwent increases in genome sizes and gene numbers by different mechanisms.</title>
        <authorList>
            <person name="Ali S.S."/>
            <person name="Shao J."/>
            <person name="Lary D.J."/>
            <person name="Kronmiller B."/>
            <person name="Shen D."/>
            <person name="Strem M.D."/>
            <person name="Amoako-Attah I."/>
            <person name="Akrofi A.Y."/>
            <person name="Begoude B.A."/>
            <person name="Ten Hoopen G.M."/>
            <person name="Coulibaly K."/>
            <person name="Kebe B.I."/>
            <person name="Melnick R.L."/>
            <person name="Guiltinan M.J."/>
            <person name="Tyler B.M."/>
            <person name="Meinhardt L.W."/>
            <person name="Bailey B.A."/>
        </authorList>
    </citation>
    <scope>NUCLEOTIDE SEQUENCE [LARGE SCALE GENOMIC DNA]</scope>
    <source>
        <strain evidence="2">sbr112.9</strain>
    </source>
</reference>
<dbReference type="EMBL" id="NCKW01003410">
    <property type="protein sequence ID" value="POM76632.1"/>
    <property type="molecule type" value="Genomic_DNA"/>
</dbReference>
<dbReference type="Proteomes" id="UP000237271">
    <property type="component" value="Unassembled WGS sequence"/>
</dbReference>
<name>A0A2P4YFP1_9STRA</name>
<evidence type="ECO:0000313" key="2">
    <source>
        <dbReference type="Proteomes" id="UP000237271"/>
    </source>
</evidence>
<dbReference type="OrthoDB" id="115116at2759"/>
<keyword evidence="2" id="KW-1185">Reference proteome</keyword>
<evidence type="ECO:0008006" key="3">
    <source>
        <dbReference type="Google" id="ProtNLM"/>
    </source>
</evidence>
<protein>
    <recommendedName>
        <fullName evidence="3">M96 mating-specific protein family</fullName>
    </recommendedName>
</protein>
<dbReference type="AlphaFoldDB" id="A0A2P4YFP1"/>
<accession>A0A2P4YFP1</accession>
<proteinExistence type="predicted"/>
<gene>
    <name evidence="1" type="ORF">PHPALM_6105</name>
</gene>
<comment type="caution">
    <text evidence="1">The sequence shown here is derived from an EMBL/GenBank/DDBJ whole genome shotgun (WGS) entry which is preliminary data.</text>
</comment>